<accession>A0A061E585</accession>
<proteinExistence type="predicted"/>
<evidence type="ECO:0000313" key="2">
    <source>
        <dbReference type="Proteomes" id="UP000026915"/>
    </source>
</evidence>
<dbReference type="Proteomes" id="UP000026915">
    <property type="component" value="Chromosome 2"/>
</dbReference>
<evidence type="ECO:0008006" key="3">
    <source>
        <dbReference type="Google" id="ProtNLM"/>
    </source>
</evidence>
<gene>
    <name evidence="1" type="ORF">TCM_009685</name>
</gene>
<protein>
    <recommendedName>
        <fullName evidence="3">SWIM-type domain-containing protein</fullName>
    </recommendedName>
</protein>
<evidence type="ECO:0000313" key="1">
    <source>
        <dbReference type="EMBL" id="EOY00136.1"/>
    </source>
</evidence>
<dbReference type="InParanoid" id="A0A061E585"/>
<dbReference type="OMA" id="WNDIISV"/>
<keyword evidence="2" id="KW-1185">Reference proteome</keyword>
<reference evidence="1 2" key="1">
    <citation type="journal article" date="2013" name="Genome Biol.">
        <title>The genome sequence of the most widely cultivated cacao type and its use to identify candidate genes regulating pod color.</title>
        <authorList>
            <person name="Motamayor J.C."/>
            <person name="Mockaitis K."/>
            <person name="Schmutz J."/>
            <person name="Haiminen N."/>
            <person name="Iii D.L."/>
            <person name="Cornejo O."/>
            <person name="Findley S.D."/>
            <person name="Zheng P."/>
            <person name="Utro F."/>
            <person name="Royaert S."/>
            <person name="Saski C."/>
            <person name="Jenkins J."/>
            <person name="Podicheti R."/>
            <person name="Zhao M."/>
            <person name="Scheffler B.E."/>
            <person name="Stack J.C."/>
            <person name="Feltus F.A."/>
            <person name="Mustiga G.M."/>
            <person name="Amores F."/>
            <person name="Phillips W."/>
            <person name="Marelli J.P."/>
            <person name="May G.D."/>
            <person name="Shapiro H."/>
            <person name="Ma J."/>
            <person name="Bustamante C.D."/>
            <person name="Schnell R.J."/>
            <person name="Main D."/>
            <person name="Gilbert D."/>
            <person name="Parida L."/>
            <person name="Kuhn D.N."/>
        </authorList>
    </citation>
    <scope>NUCLEOTIDE SEQUENCE [LARGE SCALE GENOMIC DNA]</scope>
    <source>
        <strain evidence="2">cv. Matina 1-6</strain>
    </source>
</reference>
<organism evidence="1 2">
    <name type="scientific">Theobroma cacao</name>
    <name type="common">Cacao</name>
    <name type="synonym">Cocoa</name>
    <dbReference type="NCBI Taxonomy" id="3641"/>
    <lineage>
        <taxon>Eukaryota</taxon>
        <taxon>Viridiplantae</taxon>
        <taxon>Streptophyta</taxon>
        <taxon>Embryophyta</taxon>
        <taxon>Tracheophyta</taxon>
        <taxon>Spermatophyta</taxon>
        <taxon>Magnoliopsida</taxon>
        <taxon>eudicotyledons</taxon>
        <taxon>Gunneridae</taxon>
        <taxon>Pentapetalae</taxon>
        <taxon>rosids</taxon>
        <taxon>malvids</taxon>
        <taxon>Malvales</taxon>
        <taxon>Malvaceae</taxon>
        <taxon>Byttnerioideae</taxon>
        <taxon>Theobroma</taxon>
    </lineage>
</organism>
<dbReference type="HOGENOM" id="CLU_180383_0_0_1"/>
<dbReference type="Gramene" id="EOY00136">
    <property type="protein sequence ID" value="EOY00136"/>
    <property type="gene ID" value="TCM_009685"/>
</dbReference>
<dbReference type="EMBL" id="CM001880">
    <property type="protein sequence ID" value="EOY00136.1"/>
    <property type="molecule type" value="Genomic_DNA"/>
</dbReference>
<name>A0A061E585_THECC</name>
<sequence length="101" mass="11757">MVNLSTKEWSCSEFQSDLLPCTHAMATISKCKRSTIEFCSDYYKTRSWVEGYAVPIRLVGHPSEWDIPNDVQQIIVLPPSWRGQARRPKRKRIPTTMERSK</sequence>
<dbReference type="AlphaFoldDB" id="A0A061E585"/>